<accession>A0AAI8VXM7</accession>
<dbReference type="EMBL" id="CAUWAG010000020">
    <property type="protein sequence ID" value="CAJ2512942.1"/>
    <property type="molecule type" value="Genomic_DNA"/>
</dbReference>
<feature type="compositionally biased region" description="Low complexity" evidence="1">
    <location>
        <begin position="100"/>
        <end position="129"/>
    </location>
</feature>
<feature type="region of interest" description="Disordered" evidence="1">
    <location>
        <begin position="173"/>
        <end position="239"/>
    </location>
</feature>
<gene>
    <name evidence="2" type="ORF">KHLLAP_LOCUS13410</name>
</gene>
<dbReference type="AlphaFoldDB" id="A0AAI8VXM7"/>
<proteinExistence type="predicted"/>
<dbReference type="Proteomes" id="UP001295740">
    <property type="component" value="Unassembled WGS sequence"/>
</dbReference>
<feature type="region of interest" description="Disordered" evidence="1">
    <location>
        <begin position="70"/>
        <end position="129"/>
    </location>
</feature>
<protein>
    <submittedName>
        <fullName evidence="2">Uu.00g010610.m01.CDS01</fullName>
    </submittedName>
</protein>
<keyword evidence="3" id="KW-1185">Reference proteome</keyword>
<evidence type="ECO:0000313" key="2">
    <source>
        <dbReference type="EMBL" id="CAJ2512942.1"/>
    </source>
</evidence>
<evidence type="ECO:0000256" key="1">
    <source>
        <dbReference type="SAM" id="MobiDB-lite"/>
    </source>
</evidence>
<organism evidence="2 3">
    <name type="scientific">Anthostomella pinea</name>
    <dbReference type="NCBI Taxonomy" id="933095"/>
    <lineage>
        <taxon>Eukaryota</taxon>
        <taxon>Fungi</taxon>
        <taxon>Dikarya</taxon>
        <taxon>Ascomycota</taxon>
        <taxon>Pezizomycotina</taxon>
        <taxon>Sordariomycetes</taxon>
        <taxon>Xylariomycetidae</taxon>
        <taxon>Xylariales</taxon>
        <taxon>Xylariaceae</taxon>
        <taxon>Anthostomella</taxon>
    </lineage>
</organism>
<comment type="caution">
    <text evidence="2">The sequence shown here is derived from an EMBL/GenBank/DDBJ whole genome shotgun (WGS) entry which is preliminary data.</text>
</comment>
<feature type="compositionally biased region" description="Low complexity" evidence="1">
    <location>
        <begin position="70"/>
        <end position="92"/>
    </location>
</feature>
<evidence type="ECO:0000313" key="3">
    <source>
        <dbReference type="Proteomes" id="UP001295740"/>
    </source>
</evidence>
<sequence>MASHAKAEGWLSTESFSTVVHTDVRSVSGGGTTTVTETGLEANVWLIGPDGVVLTPVGLATLPLAKTTTEAATTESIPLSSATQTTPSSTTSAFGSETHSASPSSSSSATNSTPTSPPNSSTATDSAPTITTSSLGSGAIAGVAVRSLLGAKILAGLIWLVLYYRWKALCNTPSRTSQGERADETGEHGYQKPELEATPPATTSDIANGKAAIMDSGVKYELSAESEKPRPPVEMEVPP</sequence>
<reference evidence="2" key="1">
    <citation type="submission" date="2023-10" db="EMBL/GenBank/DDBJ databases">
        <authorList>
            <person name="Hackl T."/>
        </authorList>
    </citation>
    <scope>NUCLEOTIDE SEQUENCE</scope>
</reference>
<name>A0AAI8VXM7_9PEZI</name>
<feature type="compositionally biased region" description="Basic and acidic residues" evidence="1">
    <location>
        <begin position="178"/>
        <end position="195"/>
    </location>
</feature>